<accession>A0A172YC71</accession>
<evidence type="ECO:0000256" key="1">
    <source>
        <dbReference type="SAM" id="Phobius"/>
    </source>
</evidence>
<dbReference type="AlphaFoldDB" id="A0A172YC71"/>
<feature type="transmembrane region" description="Helical" evidence="1">
    <location>
        <begin position="20"/>
        <end position="40"/>
    </location>
</feature>
<keyword evidence="3" id="KW-1185">Reference proteome</keyword>
<dbReference type="Proteomes" id="UP000077875">
    <property type="component" value="Chromosome"/>
</dbReference>
<dbReference type="STRING" id="376489.A5892_03890"/>
<reference evidence="2 3" key="1">
    <citation type="submission" date="2016-04" db="EMBL/GenBank/DDBJ databases">
        <title>Complete Genome Sequence of Halotalea alkalilenta IHB B 13600.</title>
        <authorList>
            <person name="Swarnkar M.K."/>
            <person name="Sharma A."/>
            <person name="Kaushal K."/>
            <person name="Soni R."/>
            <person name="Rana S."/>
            <person name="Singh A.K."/>
            <person name="Gulati A."/>
        </authorList>
    </citation>
    <scope>NUCLEOTIDE SEQUENCE [LARGE SCALE GENOMIC DNA]</scope>
    <source>
        <strain evidence="2 3">IHB B 13600</strain>
    </source>
</reference>
<dbReference type="KEGG" id="haa:A5892_03890"/>
<keyword evidence="1" id="KW-0812">Transmembrane</keyword>
<dbReference type="EMBL" id="CP015243">
    <property type="protein sequence ID" value="ANF56712.1"/>
    <property type="molecule type" value="Genomic_DNA"/>
</dbReference>
<proteinExistence type="predicted"/>
<sequence length="173" mass="19705">MPDAKTRHEENYRPPLLNGLIIVTLVTIVVALGYLGNYYLGGPGARQTTWYPLSLNCSPFERHCEARVGLNDWIGMRVVGWREGEIELLVDSRGIDAERFDLMLESRSHGTRVEGAAVERIDQQRFRLSFPSQMCLHDRVRLRIELVVTTPQRRVGSWNDFDTPCPVPASAMH</sequence>
<gene>
    <name evidence="2" type="ORF">A5892_03890</name>
</gene>
<keyword evidence="1" id="KW-0472">Membrane</keyword>
<keyword evidence="1" id="KW-1133">Transmembrane helix</keyword>
<organism evidence="2 3">
    <name type="scientific">Halotalea alkalilenta</name>
    <dbReference type="NCBI Taxonomy" id="376489"/>
    <lineage>
        <taxon>Bacteria</taxon>
        <taxon>Pseudomonadati</taxon>
        <taxon>Pseudomonadota</taxon>
        <taxon>Gammaproteobacteria</taxon>
        <taxon>Oceanospirillales</taxon>
        <taxon>Halomonadaceae</taxon>
        <taxon>Halotalea</taxon>
    </lineage>
</organism>
<protein>
    <submittedName>
        <fullName evidence="2">Uncharacterized protein</fullName>
    </submittedName>
</protein>
<name>A0A172YC71_9GAMM</name>
<dbReference type="RefSeq" id="WP_064121685.1">
    <property type="nucleotide sequence ID" value="NZ_CP015243.1"/>
</dbReference>
<evidence type="ECO:0000313" key="3">
    <source>
        <dbReference type="Proteomes" id="UP000077875"/>
    </source>
</evidence>
<evidence type="ECO:0000313" key="2">
    <source>
        <dbReference type="EMBL" id="ANF56712.1"/>
    </source>
</evidence>